<dbReference type="Proteomes" id="UP001596380">
    <property type="component" value="Unassembled WGS sequence"/>
</dbReference>
<feature type="compositionally biased region" description="Low complexity" evidence="1">
    <location>
        <begin position="74"/>
        <end position="101"/>
    </location>
</feature>
<proteinExistence type="predicted"/>
<dbReference type="InterPro" id="IPR001387">
    <property type="entry name" value="Cro/C1-type_HTH"/>
</dbReference>
<dbReference type="InterPro" id="IPR010982">
    <property type="entry name" value="Lambda_DNA-bd_dom_sf"/>
</dbReference>
<organism evidence="2 3">
    <name type="scientific">Actinomadura yumaensis</name>
    <dbReference type="NCBI Taxonomy" id="111807"/>
    <lineage>
        <taxon>Bacteria</taxon>
        <taxon>Bacillati</taxon>
        <taxon>Actinomycetota</taxon>
        <taxon>Actinomycetes</taxon>
        <taxon>Streptosporangiales</taxon>
        <taxon>Thermomonosporaceae</taxon>
        <taxon>Actinomadura</taxon>
    </lineage>
</organism>
<feature type="region of interest" description="Disordered" evidence="1">
    <location>
        <begin position="183"/>
        <end position="254"/>
    </location>
</feature>
<protein>
    <submittedName>
        <fullName evidence="2">Helix-turn-helix domain-containing protein</fullName>
    </submittedName>
</protein>
<reference evidence="3" key="1">
    <citation type="journal article" date="2019" name="Int. J. Syst. Evol. Microbiol.">
        <title>The Global Catalogue of Microorganisms (GCM) 10K type strain sequencing project: providing services to taxonomists for standard genome sequencing and annotation.</title>
        <authorList>
            <consortium name="The Broad Institute Genomics Platform"/>
            <consortium name="The Broad Institute Genome Sequencing Center for Infectious Disease"/>
            <person name="Wu L."/>
            <person name="Ma J."/>
        </authorList>
    </citation>
    <scope>NUCLEOTIDE SEQUENCE [LARGE SCALE GENOMIC DNA]</scope>
    <source>
        <strain evidence="3">JCM 3369</strain>
    </source>
</reference>
<keyword evidence="3" id="KW-1185">Reference proteome</keyword>
<evidence type="ECO:0000256" key="1">
    <source>
        <dbReference type="SAM" id="MobiDB-lite"/>
    </source>
</evidence>
<name>A0ABW2CY56_9ACTN</name>
<dbReference type="EMBL" id="JBHSXS010000059">
    <property type="protein sequence ID" value="MFC6886759.1"/>
    <property type="molecule type" value="Genomic_DNA"/>
</dbReference>
<dbReference type="CDD" id="cd00093">
    <property type="entry name" value="HTH_XRE"/>
    <property type="match status" value="1"/>
</dbReference>
<dbReference type="RefSeq" id="WP_160819530.1">
    <property type="nucleotide sequence ID" value="NZ_JBHSXS010000059.1"/>
</dbReference>
<gene>
    <name evidence="2" type="ORF">ACFQKB_43840</name>
</gene>
<evidence type="ECO:0000313" key="3">
    <source>
        <dbReference type="Proteomes" id="UP001596380"/>
    </source>
</evidence>
<accession>A0ABW2CY56</accession>
<comment type="caution">
    <text evidence="2">The sequence shown here is derived from an EMBL/GenBank/DDBJ whole genome shotgun (WGS) entry which is preliminary data.</text>
</comment>
<evidence type="ECO:0000313" key="2">
    <source>
        <dbReference type="EMBL" id="MFC6886759.1"/>
    </source>
</evidence>
<feature type="region of interest" description="Disordered" evidence="1">
    <location>
        <begin position="72"/>
        <end position="112"/>
    </location>
</feature>
<dbReference type="Gene3D" id="1.10.260.40">
    <property type="entry name" value="lambda repressor-like DNA-binding domains"/>
    <property type="match status" value="1"/>
</dbReference>
<sequence length="405" mass="42595">MEFAGALRQAIQASGLTLERIRHRLGQRGLTVSVATLSYWQRGRSRPRSRAVVTTLEEILRVPAGTLTELLDDPAPAAVPAPGGTARGAPGRPGHAKGAAPGPYPGGERSRAAAELWPDPDRYARLVAQLDRSGDHRLERLSTHDVLVLGRDRRPRGLTVREVLRATGDDVDRVVCVHLAVVPEDPGSVPDADPDPDPPAVRGSGSALGPSAPLGPASPFGLSGTVGPSTPLGPSAPAVPPLPTVPLGEGGAADAAGAADATGVTVDAVGTVEGAARASVELARTRYCRPGRIRTEGGLIGFELVFDRVLAAGDTAVVEYELRLPADGPVRRRFERRFPRPVRDYLAVVQFHDGMFPARCYGFSRESGSAAAVRAGELWIGTSGSAHLTVGDVRRGILGIEWEWE</sequence>